<accession>A0A844ASB0</accession>
<protein>
    <submittedName>
        <fullName evidence="2">(2Fe-2S)-binding protein</fullName>
    </submittedName>
</protein>
<dbReference type="AlphaFoldDB" id="A0A844ASB0"/>
<keyword evidence="1" id="KW-0560">Oxidoreductase</keyword>
<dbReference type="InterPro" id="IPR042204">
    <property type="entry name" value="2Fe-2S-bd_N"/>
</dbReference>
<name>A0A844ASB0_9RHOB</name>
<evidence type="ECO:0000313" key="3">
    <source>
        <dbReference type="Proteomes" id="UP000436694"/>
    </source>
</evidence>
<dbReference type="GO" id="GO:0051536">
    <property type="term" value="F:iron-sulfur cluster binding"/>
    <property type="evidence" value="ECO:0007669"/>
    <property type="project" value="InterPro"/>
</dbReference>
<proteinExistence type="predicted"/>
<dbReference type="Gene3D" id="3.10.20.440">
    <property type="entry name" value="2Fe-2S iron-sulphur cluster binding domain, sarcosine oxidase, alpha subunit, N-terminal domain"/>
    <property type="match status" value="1"/>
</dbReference>
<reference evidence="2 3" key="1">
    <citation type="submission" date="2019-10" db="EMBL/GenBank/DDBJ databases">
        <title>Epibacterium sp. nov., isolated from seawater.</title>
        <authorList>
            <person name="Zhang X."/>
            <person name="Li N."/>
        </authorList>
    </citation>
    <scope>NUCLEOTIDE SEQUENCE [LARGE SCALE GENOMIC DNA]</scope>
    <source>
        <strain evidence="2 3">SM1969</strain>
    </source>
</reference>
<dbReference type="EMBL" id="WIXK01000009">
    <property type="protein sequence ID" value="MQY43973.1"/>
    <property type="molecule type" value="Genomic_DNA"/>
</dbReference>
<dbReference type="Proteomes" id="UP000436694">
    <property type="component" value="Unassembled WGS sequence"/>
</dbReference>
<dbReference type="GO" id="GO:0016491">
    <property type="term" value="F:oxidoreductase activity"/>
    <property type="evidence" value="ECO:0007669"/>
    <property type="project" value="UniProtKB-KW"/>
</dbReference>
<gene>
    <name evidence="2" type="ORF">GG681_15100</name>
</gene>
<dbReference type="InterPro" id="IPR036010">
    <property type="entry name" value="2Fe-2S_ferredoxin-like_sf"/>
</dbReference>
<dbReference type="Pfam" id="PF13510">
    <property type="entry name" value="Fer2_4"/>
    <property type="match status" value="1"/>
</dbReference>
<evidence type="ECO:0000313" key="2">
    <source>
        <dbReference type="EMBL" id="MQY43973.1"/>
    </source>
</evidence>
<keyword evidence="3" id="KW-1185">Reference proteome</keyword>
<dbReference type="RefSeq" id="WP_153548865.1">
    <property type="nucleotide sequence ID" value="NZ_WIXK01000009.1"/>
</dbReference>
<organism evidence="2 3">
    <name type="scientific">Tritonibacter aquimaris</name>
    <dbReference type="NCBI Taxonomy" id="2663379"/>
    <lineage>
        <taxon>Bacteria</taxon>
        <taxon>Pseudomonadati</taxon>
        <taxon>Pseudomonadota</taxon>
        <taxon>Alphaproteobacteria</taxon>
        <taxon>Rhodobacterales</taxon>
        <taxon>Paracoccaceae</taxon>
        <taxon>Tritonibacter</taxon>
    </lineage>
</organism>
<comment type="caution">
    <text evidence="2">The sequence shown here is derived from an EMBL/GenBank/DDBJ whole genome shotgun (WGS) entry which is preliminary data.</text>
</comment>
<evidence type="ECO:0000256" key="1">
    <source>
        <dbReference type="ARBA" id="ARBA00023002"/>
    </source>
</evidence>
<sequence length="100" mass="10787">MIRLVPDQSAQIKRAPEVTFTFDDALVSAHTGESLAAALIRSGHMHLRDAPEDGAPRGAFCLMGLCQECVLLLDGARVEGCRTIVQDGMAVTSLKRDKHV</sequence>
<dbReference type="SUPFAM" id="SSF54292">
    <property type="entry name" value="2Fe-2S ferredoxin-like"/>
    <property type="match status" value="1"/>
</dbReference>